<dbReference type="Pfam" id="PF24662">
    <property type="entry name" value="DUF7650"/>
    <property type="match status" value="1"/>
</dbReference>
<dbReference type="GO" id="GO:0005634">
    <property type="term" value="C:nucleus"/>
    <property type="evidence" value="ECO:0007669"/>
    <property type="project" value="UniProtKB-SubCell"/>
</dbReference>
<evidence type="ECO:0000256" key="5">
    <source>
        <dbReference type="SAM" id="MobiDB-lite"/>
    </source>
</evidence>
<feature type="compositionally biased region" description="Polar residues" evidence="5">
    <location>
        <begin position="563"/>
        <end position="575"/>
    </location>
</feature>
<evidence type="ECO:0000259" key="7">
    <source>
        <dbReference type="Pfam" id="PF25826"/>
    </source>
</evidence>
<dbReference type="AlphaFoldDB" id="A0ABD3RIQ0"/>
<comment type="caution">
    <text evidence="8">The sequence shown here is derived from an EMBL/GenBank/DDBJ whole genome shotgun (WGS) entry which is preliminary data.</text>
</comment>
<evidence type="ECO:0000259" key="6">
    <source>
        <dbReference type="Pfam" id="PF24662"/>
    </source>
</evidence>
<dbReference type="SUPFAM" id="SSF46689">
    <property type="entry name" value="Homeodomain-like"/>
    <property type="match status" value="1"/>
</dbReference>
<feature type="compositionally biased region" description="Basic and acidic residues" evidence="5">
    <location>
        <begin position="487"/>
        <end position="497"/>
    </location>
</feature>
<evidence type="ECO:0000256" key="4">
    <source>
        <dbReference type="ARBA" id="ARBA00023242"/>
    </source>
</evidence>
<dbReference type="Proteomes" id="UP001634393">
    <property type="component" value="Unassembled WGS sequence"/>
</dbReference>
<feature type="domain" description="DUF7952" evidence="7">
    <location>
        <begin position="126"/>
        <end position="256"/>
    </location>
</feature>
<name>A0ABD3RIQ0_9LAMI</name>
<feature type="region of interest" description="Disordered" evidence="5">
    <location>
        <begin position="654"/>
        <end position="730"/>
    </location>
</feature>
<sequence>MATLNLNKIGDPVDSKPIEQLLTPDLDGSGEPDECDDSIIPRIGDEFQVQIPPLIERSDYLSHSLDPIDKNQTRYLGSDIEVAWVDLNHAMPSKNAIKKEICSNGENSSYEDKCLVPRLSLPGEKWTEAEKGSFILGLYIFQRNFVEVKRFIETKEMGAILSFYYGEFYGSAEYRRWSDSRKKKSKKCVHGQRIFSGSRQQELMSRLLPTLSEDLRDSLSEVSKKFNDEKMSLVDYVSSLKSIVGINTLVKAIGIGKGKHDLTGMSLESSKSNPMRPEIPSGKACSSLTTSEIVQFLSGDYRLSKARSNDLFWEAVWPRLLARGWHSEQPKDQASYISGLKVCLVFIVPGVKKFSRRKLVKGEHYFDSVTDVLSKVAKEPELIELDSDEDNGKNKEDVDDDDLTFRQRHCYLQPRTPNRNADVMVFTVVDTSLSGGKVRELRSLPTEISFSLASKDLTNNYEGTDEFETTKKKTKSSGELKSVGTMKSEKDLRESKNKKPKKVSKSLSSQKMKRVSNGDYIAPLKKRCKKETGIDLSKSGPGPQLENGISSSCSRNNECNENLSYTSSSKGSPNESFECDPSGTERRTLIDLNVPQVSPELENGFVFAESGHEQDNNRRSEPDIVIPRRHSTRNRPPTTRALEALADGYLTVTRKRKAKEGSSSNEELAYRPQQRTRGVVGPTDSTARGVVGPSESMDSVVACQVEEAENGVANSDSRVHPEANEEPASG</sequence>
<dbReference type="InterPro" id="IPR009057">
    <property type="entry name" value="Homeodomain-like_sf"/>
</dbReference>
<feature type="region of interest" description="Disordered" evidence="5">
    <location>
        <begin position="465"/>
        <end position="522"/>
    </location>
</feature>
<evidence type="ECO:0000256" key="2">
    <source>
        <dbReference type="ARBA" id="ARBA00023015"/>
    </source>
</evidence>
<keyword evidence="2" id="KW-0805">Transcription regulation</keyword>
<keyword evidence="9" id="KW-1185">Reference proteome</keyword>
<evidence type="ECO:0000256" key="3">
    <source>
        <dbReference type="ARBA" id="ARBA00023163"/>
    </source>
</evidence>
<dbReference type="PANTHER" id="PTHR13859">
    <property type="entry name" value="ATROPHIN-RELATED"/>
    <property type="match status" value="1"/>
</dbReference>
<evidence type="ECO:0000313" key="9">
    <source>
        <dbReference type="Proteomes" id="UP001634393"/>
    </source>
</evidence>
<comment type="subcellular location">
    <subcellularLocation>
        <location evidence="1">Nucleus</location>
    </subcellularLocation>
</comment>
<dbReference type="Gene3D" id="1.10.10.60">
    <property type="entry name" value="Homeodomain-like"/>
    <property type="match status" value="1"/>
</dbReference>
<dbReference type="InterPro" id="IPR056067">
    <property type="entry name" value="DUF7650"/>
</dbReference>
<feature type="region of interest" description="Disordered" evidence="5">
    <location>
        <begin position="563"/>
        <end position="584"/>
    </location>
</feature>
<evidence type="ECO:0000256" key="1">
    <source>
        <dbReference type="ARBA" id="ARBA00004123"/>
    </source>
</evidence>
<dbReference type="PANTHER" id="PTHR13859:SF11">
    <property type="entry name" value="GRUNGE, ISOFORM J"/>
    <property type="match status" value="1"/>
</dbReference>
<feature type="compositionally biased region" description="Basic and acidic residues" evidence="5">
    <location>
        <begin position="610"/>
        <end position="622"/>
    </location>
</feature>
<proteinExistence type="predicted"/>
<dbReference type="InterPro" id="IPR057712">
    <property type="entry name" value="DUF7952"/>
</dbReference>
<reference evidence="8 9" key="1">
    <citation type="submission" date="2024-12" db="EMBL/GenBank/DDBJ databases">
        <title>The unique morphological basis and parallel evolutionary history of personate flowers in Penstemon.</title>
        <authorList>
            <person name="Depatie T.H."/>
            <person name="Wessinger C.A."/>
        </authorList>
    </citation>
    <scope>NUCLEOTIDE SEQUENCE [LARGE SCALE GENOMIC DNA]</scope>
    <source>
        <strain evidence="8">WTNN_2</strain>
        <tissue evidence="8">Leaf</tissue>
    </source>
</reference>
<dbReference type="EMBL" id="JBJXBP010000008">
    <property type="protein sequence ID" value="KAL3812868.1"/>
    <property type="molecule type" value="Genomic_DNA"/>
</dbReference>
<dbReference type="Pfam" id="PF25826">
    <property type="entry name" value="DUF7952"/>
    <property type="match status" value="1"/>
</dbReference>
<evidence type="ECO:0000313" key="8">
    <source>
        <dbReference type="EMBL" id="KAL3812868.1"/>
    </source>
</evidence>
<organism evidence="8 9">
    <name type="scientific">Penstemon smallii</name>
    <dbReference type="NCBI Taxonomy" id="265156"/>
    <lineage>
        <taxon>Eukaryota</taxon>
        <taxon>Viridiplantae</taxon>
        <taxon>Streptophyta</taxon>
        <taxon>Embryophyta</taxon>
        <taxon>Tracheophyta</taxon>
        <taxon>Spermatophyta</taxon>
        <taxon>Magnoliopsida</taxon>
        <taxon>eudicotyledons</taxon>
        <taxon>Gunneridae</taxon>
        <taxon>Pentapetalae</taxon>
        <taxon>asterids</taxon>
        <taxon>lamiids</taxon>
        <taxon>Lamiales</taxon>
        <taxon>Plantaginaceae</taxon>
        <taxon>Cheloneae</taxon>
        <taxon>Penstemon</taxon>
    </lineage>
</organism>
<keyword evidence="4" id="KW-0539">Nucleus</keyword>
<protein>
    <recommendedName>
        <fullName evidence="10">SANT domain-containing protein</fullName>
    </recommendedName>
</protein>
<accession>A0ABD3RIQ0</accession>
<keyword evidence="3" id="KW-0804">Transcription</keyword>
<gene>
    <name evidence="8" type="ORF">ACJIZ3_014136</name>
</gene>
<evidence type="ECO:0008006" key="10">
    <source>
        <dbReference type="Google" id="ProtNLM"/>
    </source>
</evidence>
<feature type="region of interest" description="Disordered" evidence="5">
    <location>
        <begin position="608"/>
        <end position="639"/>
    </location>
</feature>
<feature type="domain" description="DUF7650" evidence="6">
    <location>
        <begin position="291"/>
        <end position="380"/>
    </location>
</feature>